<gene>
    <name evidence="1" type="ORF">BDP27DRAFT_1153444</name>
</gene>
<dbReference type="InterPro" id="IPR012337">
    <property type="entry name" value="RNaseH-like_sf"/>
</dbReference>
<comment type="caution">
    <text evidence="1">The sequence shown here is derived from an EMBL/GenBank/DDBJ whole genome shotgun (WGS) entry which is preliminary data.</text>
</comment>
<organism evidence="1 2">
    <name type="scientific">Rhodocollybia butyracea</name>
    <dbReference type="NCBI Taxonomy" id="206335"/>
    <lineage>
        <taxon>Eukaryota</taxon>
        <taxon>Fungi</taxon>
        <taxon>Dikarya</taxon>
        <taxon>Basidiomycota</taxon>
        <taxon>Agaricomycotina</taxon>
        <taxon>Agaricomycetes</taxon>
        <taxon>Agaricomycetidae</taxon>
        <taxon>Agaricales</taxon>
        <taxon>Marasmiineae</taxon>
        <taxon>Omphalotaceae</taxon>
        <taxon>Rhodocollybia</taxon>
    </lineage>
</organism>
<keyword evidence="2" id="KW-1185">Reference proteome</keyword>
<protein>
    <submittedName>
        <fullName evidence="1">Uncharacterized protein</fullName>
    </submittedName>
</protein>
<evidence type="ECO:0000313" key="1">
    <source>
        <dbReference type="EMBL" id="KAF9066256.1"/>
    </source>
</evidence>
<accession>A0A9P5U4T5</accession>
<dbReference type="Proteomes" id="UP000772434">
    <property type="component" value="Unassembled WGS sequence"/>
</dbReference>
<evidence type="ECO:0000313" key="2">
    <source>
        <dbReference type="Proteomes" id="UP000772434"/>
    </source>
</evidence>
<feature type="non-terminal residue" evidence="1">
    <location>
        <position position="118"/>
    </location>
</feature>
<dbReference type="EMBL" id="JADNRY010000090">
    <property type="protein sequence ID" value="KAF9066256.1"/>
    <property type="molecule type" value="Genomic_DNA"/>
</dbReference>
<feature type="non-terminal residue" evidence="1">
    <location>
        <position position="1"/>
    </location>
</feature>
<sequence>RKISYKIISSPTLLLPKWREQLANTPFQGGILPCDVSTRWNSTYDMLGAFLEMRGPVTEFLDCSSNGMLEYVFEDKEWAVIEGLVSAFKDATLFFASNSSKVGSVIPTMDAIDKALDT</sequence>
<reference evidence="1" key="1">
    <citation type="submission" date="2020-11" db="EMBL/GenBank/DDBJ databases">
        <authorList>
            <consortium name="DOE Joint Genome Institute"/>
            <person name="Ahrendt S."/>
            <person name="Riley R."/>
            <person name="Andreopoulos W."/>
            <person name="Labutti K."/>
            <person name="Pangilinan J."/>
            <person name="Ruiz-Duenas F.J."/>
            <person name="Barrasa J.M."/>
            <person name="Sanchez-Garcia M."/>
            <person name="Camarero S."/>
            <person name="Miyauchi S."/>
            <person name="Serrano A."/>
            <person name="Linde D."/>
            <person name="Babiker R."/>
            <person name="Drula E."/>
            <person name="Ayuso-Fernandez I."/>
            <person name="Pacheco R."/>
            <person name="Padilla G."/>
            <person name="Ferreira P."/>
            <person name="Barriuso J."/>
            <person name="Kellner H."/>
            <person name="Castanera R."/>
            <person name="Alfaro M."/>
            <person name="Ramirez L."/>
            <person name="Pisabarro A.G."/>
            <person name="Kuo A."/>
            <person name="Tritt A."/>
            <person name="Lipzen A."/>
            <person name="He G."/>
            <person name="Yan M."/>
            <person name="Ng V."/>
            <person name="Cullen D."/>
            <person name="Martin F."/>
            <person name="Rosso M.-N."/>
            <person name="Henrissat B."/>
            <person name="Hibbett D."/>
            <person name="Martinez A.T."/>
            <person name="Grigoriev I.V."/>
        </authorList>
    </citation>
    <scope>NUCLEOTIDE SEQUENCE</scope>
    <source>
        <strain evidence="1">AH 40177</strain>
    </source>
</reference>
<dbReference type="AlphaFoldDB" id="A0A9P5U4T5"/>
<dbReference type="SUPFAM" id="SSF53098">
    <property type="entry name" value="Ribonuclease H-like"/>
    <property type="match status" value="1"/>
</dbReference>
<dbReference type="OrthoDB" id="3252425at2759"/>
<name>A0A9P5U4T5_9AGAR</name>
<proteinExistence type="predicted"/>